<evidence type="ECO:0000313" key="1">
    <source>
        <dbReference type="EMBL" id="MBI3129542.1"/>
    </source>
</evidence>
<dbReference type="Pfam" id="PF11376">
    <property type="entry name" value="DUF3179"/>
    <property type="match status" value="1"/>
</dbReference>
<gene>
    <name evidence="1" type="ORF">HYZ11_18190</name>
</gene>
<organism evidence="1 2">
    <name type="scientific">Tectimicrobiota bacterium</name>
    <dbReference type="NCBI Taxonomy" id="2528274"/>
    <lineage>
        <taxon>Bacteria</taxon>
        <taxon>Pseudomonadati</taxon>
        <taxon>Nitrospinota/Tectimicrobiota group</taxon>
        <taxon>Candidatus Tectimicrobiota</taxon>
    </lineage>
</organism>
<dbReference type="AlphaFoldDB" id="A0A932I4D9"/>
<dbReference type="EMBL" id="JACPUR010000041">
    <property type="protein sequence ID" value="MBI3129542.1"/>
    <property type="molecule type" value="Genomic_DNA"/>
</dbReference>
<proteinExistence type="predicted"/>
<dbReference type="Proteomes" id="UP000782312">
    <property type="component" value="Unassembled WGS sequence"/>
</dbReference>
<sequence length="240" mass="27398">MYDRTLDDRKLTFGVSGKLWKNVLVMYDRQTGSLWSHLTGEAVVGPLTGQRLKTYPAAMMTWSEWRSLHPQTLVLEKPAGGRGMRDPYEDYYYSARTGIIPEKHRDSRLHPKTWIVGLVLDGRAKAYPFPALDRTGVLNDRFGGRELAVTYCKEARSGAVFDRHLEEKTLTFGPDPAEEASCRFMRDKETGSRWQRLTGAAVEGPMKGRRLAQLTSTQSFWFGWKDYYPKSEVFSAESSK</sequence>
<reference evidence="1" key="1">
    <citation type="submission" date="2020-07" db="EMBL/GenBank/DDBJ databases">
        <title>Huge and variable diversity of episymbiotic CPR bacteria and DPANN archaea in groundwater ecosystems.</title>
        <authorList>
            <person name="He C.Y."/>
            <person name="Keren R."/>
            <person name="Whittaker M."/>
            <person name="Farag I.F."/>
            <person name="Doudna J."/>
            <person name="Cate J.H.D."/>
            <person name="Banfield J.F."/>
        </authorList>
    </citation>
    <scope>NUCLEOTIDE SEQUENCE</scope>
    <source>
        <strain evidence="1">NC_groundwater_763_Ag_S-0.2um_68_21</strain>
    </source>
</reference>
<accession>A0A932I4D9</accession>
<evidence type="ECO:0000313" key="2">
    <source>
        <dbReference type="Proteomes" id="UP000782312"/>
    </source>
</evidence>
<name>A0A932I4D9_UNCTE</name>
<protein>
    <submittedName>
        <fullName evidence="1">DUF3179 domain-containing protein</fullName>
    </submittedName>
</protein>
<comment type="caution">
    <text evidence="1">The sequence shown here is derived from an EMBL/GenBank/DDBJ whole genome shotgun (WGS) entry which is preliminary data.</text>
</comment>
<dbReference type="InterPro" id="IPR021516">
    <property type="entry name" value="DUF3179"/>
</dbReference>